<evidence type="ECO:0000259" key="8">
    <source>
        <dbReference type="PROSITE" id="PS51007"/>
    </source>
</evidence>
<dbReference type="InterPro" id="IPR009056">
    <property type="entry name" value="Cyt_c-like_dom"/>
</dbReference>
<dbReference type="PROSITE" id="PS51257">
    <property type="entry name" value="PROKAR_LIPOPROTEIN"/>
    <property type="match status" value="1"/>
</dbReference>
<proteinExistence type="predicted"/>
<evidence type="ECO:0000256" key="2">
    <source>
        <dbReference type="ARBA" id="ARBA00022617"/>
    </source>
</evidence>
<sequence>MKNTFLAILLGAVLVLGACGGEKADKKEDVTTGGEATVDAEKVVQSSCIGCHGGKLEGSMGPALADIGARLSESEIHDIIVNGKGKMQAQKLKDDEATAVAKWLSEKK</sequence>
<dbReference type="InterPro" id="IPR054782">
    <property type="entry name" value="Cytochro_C551"/>
</dbReference>
<dbReference type="GO" id="GO:0005506">
    <property type="term" value="F:iron ion binding"/>
    <property type="evidence" value="ECO:0007669"/>
    <property type="project" value="InterPro"/>
</dbReference>
<evidence type="ECO:0000256" key="5">
    <source>
        <dbReference type="ARBA" id="ARBA00023004"/>
    </source>
</evidence>
<feature type="domain" description="Cytochrome c" evidence="8">
    <location>
        <begin position="28"/>
        <end position="108"/>
    </location>
</feature>
<dbReference type="NCBIfam" id="NF045774">
    <property type="entry name" value="cytochro_C551"/>
    <property type="match status" value="1"/>
</dbReference>
<dbReference type="InterPro" id="IPR012218">
    <property type="entry name" value="Cyt_c_BACSU-c550-type"/>
</dbReference>
<dbReference type="InterPro" id="IPR051811">
    <property type="entry name" value="Cytochrome_c550/c551-like"/>
</dbReference>
<dbReference type="GO" id="GO:0016020">
    <property type="term" value="C:membrane"/>
    <property type="evidence" value="ECO:0007669"/>
    <property type="project" value="InterPro"/>
</dbReference>
<evidence type="ECO:0000256" key="6">
    <source>
        <dbReference type="PIRSR" id="PIRSR000025-1"/>
    </source>
</evidence>
<dbReference type="SUPFAM" id="SSF46626">
    <property type="entry name" value="Cytochrome c"/>
    <property type="match status" value="1"/>
</dbReference>
<protein>
    <submittedName>
        <fullName evidence="9">Cytochrome c551</fullName>
    </submittedName>
</protein>
<evidence type="ECO:0000256" key="7">
    <source>
        <dbReference type="PIRSR" id="PIRSR000025-2"/>
    </source>
</evidence>
<dbReference type="GO" id="GO:0009055">
    <property type="term" value="F:electron transfer activity"/>
    <property type="evidence" value="ECO:0007669"/>
    <property type="project" value="InterPro"/>
</dbReference>
<evidence type="ECO:0000256" key="3">
    <source>
        <dbReference type="ARBA" id="ARBA00022723"/>
    </source>
</evidence>
<organism evidence="9 10">
    <name type="scientific">Sporosarcina limicola</name>
    <dbReference type="NCBI Taxonomy" id="34101"/>
    <lineage>
        <taxon>Bacteria</taxon>
        <taxon>Bacillati</taxon>
        <taxon>Bacillota</taxon>
        <taxon>Bacilli</taxon>
        <taxon>Bacillales</taxon>
        <taxon>Caryophanaceae</taxon>
        <taxon>Sporosarcina</taxon>
    </lineage>
</organism>
<keyword evidence="3 7" id="KW-0479">Metal-binding</keyword>
<dbReference type="Proteomes" id="UP000658225">
    <property type="component" value="Unassembled WGS sequence"/>
</dbReference>
<feature type="binding site" description="covalent" evidence="6">
    <location>
        <position position="51"/>
    </location>
    <ligand>
        <name>heme c</name>
        <dbReference type="ChEBI" id="CHEBI:61717"/>
    </ligand>
</feature>
<evidence type="ECO:0000256" key="4">
    <source>
        <dbReference type="ARBA" id="ARBA00022982"/>
    </source>
</evidence>
<dbReference type="Pfam" id="PF13442">
    <property type="entry name" value="Cytochrome_CBB3"/>
    <property type="match status" value="1"/>
</dbReference>
<comment type="PTM">
    <text evidence="6">Binds 1 heme c group covalently per subunit.</text>
</comment>
<dbReference type="InterPro" id="IPR036909">
    <property type="entry name" value="Cyt_c-like_dom_sf"/>
</dbReference>
<accession>A0A927R4L6</accession>
<dbReference type="Gene3D" id="1.10.760.10">
    <property type="entry name" value="Cytochrome c-like domain"/>
    <property type="match status" value="1"/>
</dbReference>
<keyword evidence="2 6" id="KW-0349">Heme</keyword>
<dbReference type="PANTHER" id="PTHR37823:SF4">
    <property type="entry name" value="MENAQUINOL-CYTOCHROME C REDUCTASE CYTOCHROME B_C SUBUNIT"/>
    <property type="match status" value="1"/>
</dbReference>
<dbReference type="GO" id="GO:0020037">
    <property type="term" value="F:heme binding"/>
    <property type="evidence" value="ECO:0007669"/>
    <property type="project" value="InterPro"/>
</dbReference>
<evidence type="ECO:0000313" key="10">
    <source>
        <dbReference type="Proteomes" id="UP000658225"/>
    </source>
</evidence>
<dbReference type="EMBL" id="JADBEL010000010">
    <property type="protein sequence ID" value="MBE1555033.1"/>
    <property type="molecule type" value="Genomic_DNA"/>
</dbReference>
<feature type="binding site" description="axial binding residue" evidence="7">
    <location>
        <position position="87"/>
    </location>
    <ligand>
        <name>heme c</name>
        <dbReference type="ChEBI" id="CHEBI:61717"/>
    </ligand>
    <ligandPart>
        <name>Fe</name>
        <dbReference type="ChEBI" id="CHEBI:18248"/>
    </ligandPart>
</feature>
<dbReference type="PANTHER" id="PTHR37823">
    <property type="entry name" value="CYTOCHROME C-553-LIKE"/>
    <property type="match status" value="1"/>
</dbReference>
<evidence type="ECO:0000313" key="9">
    <source>
        <dbReference type="EMBL" id="MBE1555033.1"/>
    </source>
</evidence>
<reference evidence="9" key="1">
    <citation type="submission" date="2020-10" db="EMBL/GenBank/DDBJ databases">
        <title>Genomic Encyclopedia of Type Strains, Phase IV (KMG-IV): sequencing the most valuable type-strain genomes for metagenomic binning, comparative biology and taxonomic classification.</title>
        <authorList>
            <person name="Goeker M."/>
        </authorList>
    </citation>
    <scope>NUCLEOTIDE SEQUENCE</scope>
    <source>
        <strain evidence="9">DSM 13886</strain>
    </source>
</reference>
<keyword evidence="4" id="KW-0249">Electron transport</keyword>
<dbReference type="RefSeq" id="WP_192598779.1">
    <property type="nucleotide sequence ID" value="NZ_JADBEL010000010.1"/>
</dbReference>
<keyword evidence="10" id="KW-1185">Reference proteome</keyword>
<keyword evidence="1" id="KW-0813">Transport</keyword>
<keyword evidence="5 7" id="KW-0408">Iron</keyword>
<name>A0A927R4L6_9BACL</name>
<feature type="binding site" description="covalent" evidence="6">
    <location>
        <position position="48"/>
    </location>
    <ligand>
        <name>heme c</name>
        <dbReference type="ChEBI" id="CHEBI:61717"/>
    </ligand>
</feature>
<feature type="binding site" description="axial binding residue" evidence="7">
    <location>
        <position position="52"/>
    </location>
    <ligand>
        <name>heme c</name>
        <dbReference type="ChEBI" id="CHEBI:61717"/>
    </ligand>
    <ligandPart>
        <name>Fe</name>
        <dbReference type="ChEBI" id="CHEBI:18248"/>
    </ligandPart>
</feature>
<dbReference type="PIRSF" id="PIRSF000025">
    <property type="entry name" value="Cytc_Bsub_c550"/>
    <property type="match status" value="1"/>
</dbReference>
<gene>
    <name evidence="9" type="ORF">H4683_002132</name>
</gene>
<dbReference type="PROSITE" id="PS51007">
    <property type="entry name" value="CYTC"/>
    <property type="match status" value="1"/>
</dbReference>
<dbReference type="AlphaFoldDB" id="A0A927R4L6"/>
<comment type="caution">
    <text evidence="9">The sequence shown here is derived from an EMBL/GenBank/DDBJ whole genome shotgun (WGS) entry which is preliminary data.</text>
</comment>
<evidence type="ECO:0000256" key="1">
    <source>
        <dbReference type="ARBA" id="ARBA00022448"/>
    </source>
</evidence>